<accession>A0ABQ6ZDI0</accession>
<feature type="transmembrane region" description="Helical" evidence="1">
    <location>
        <begin position="371"/>
        <end position="392"/>
    </location>
</feature>
<feature type="domain" description="Protein-glutamine gamma-glutamyltransferase-like C-terminal" evidence="2">
    <location>
        <begin position="444"/>
        <end position="511"/>
    </location>
</feature>
<organism evidence="3 4">
    <name type="scientific">Pseudoxanthomonas japonensis</name>
    <dbReference type="NCBI Taxonomy" id="69284"/>
    <lineage>
        <taxon>Bacteria</taxon>
        <taxon>Pseudomonadati</taxon>
        <taxon>Pseudomonadota</taxon>
        <taxon>Gammaproteobacteria</taxon>
        <taxon>Lysobacterales</taxon>
        <taxon>Lysobacteraceae</taxon>
        <taxon>Pseudoxanthomonas</taxon>
    </lineage>
</organism>
<feature type="transmembrane region" description="Helical" evidence="1">
    <location>
        <begin position="147"/>
        <end position="177"/>
    </location>
</feature>
<keyword evidence="1" id="KW-0472">Membrane</keyword>
<feature type="transmembrane region" description="Helical" evidence="1">
    <location>
        <begin position="251"/>
        <end position="273"/>
    </location>
</feature>
<name>A0ABQ6ZDI0_9GAMM</name>
<keyword evidence="4" id="KW-1185">Reference proteome</keyword>
<dbReference type="Pfam" id="PF13559">
    <property type="entry name" value="DUF4129"/>
    <property type="match status" value="1"/>
</dbReference>
<dbReference type="Proteomes" id="UP000781710">
    <property type="component" value="Unassembled WGS sequence"/>
</dbReference>
<sequence>MRIEQLTVRLRARSDWEAIELGMALVRGHAGAIWTPWLWLTLPVFALLNLGAWWIDRFWLAALLMWWLKPAFDRIPLYVMSRAVFGSVPATRETLRAQLRWGVRTLPHLLTWRRLSPVRSLYMPIDLLEGVQGDRLRQRRSVLGGQAYGTAILLTWICLVFQGVLVLGGLLAVVMYLPQDLLPDSVQAAFRVAAIEWNAWFKLAWNALLWAAISVIEPFYVGAGFGLYLNRRTQIEAWDLEIVFRKLRARLAAAAPMVLVASLWLGMVGTAGAQERHGAPPVAADAPVATGEDGKPVPPTLPIVFGDQRVDDRTFREAADRAYRDPLLGRRQVQSGWERRNPQERDTKEPHDLDNAWLSGIGKTLAFIGEWGLWLVAGVLVLVVLATVRYWWPWMRGIARSPVAPPDAPQSDALVLPEALPDDIATAARALWRDGRRRDALALLYRASVESMSQRVDLVLPPGATEAECLRASRRLPLAEDRHVFARIVRTWQYAAYAERLPGEDEFDALVGDLQQRYGWAS</sequence>
<reference evidence="3 4" key="1">
    <citation type="submission" date="2017-10" db="EMBL/GenBank/DDBJ databases">
        <title>Whole genome sequencing of members of genus Pseudoxanthomonas.</title>
        <authorList>
            <person name="Kumar S."/>
            <person name="Bansal K."/>
            <person name="Kaur A."/>
            <person name="Patil P."/>
            <person name="Sharma S."/>
            <person name="Patil P.B."/>
        </authorList>
    </citation>
    <scope>NUCLEOTIDE SEQUENCE [LARGE SCALE GENOMIC DNA]</scope>
    <source>
        <strain evidence="3 4">DSM 17109</strain>
    </source>
</reference>
<gene>
    <name evidence="3" type="ORF">CSC78_16570</name>
</gene>
<keyword evidence="1" id="KW-0812">Transmembrane</keyword>
<proteinExistence type="predicted"/>
<evidence type="ECO:0000313" key="3">
    <source>
        <dbReference type="EMBL" id="KAF1723260.1"/>
    </source>
</evidence>
<evidence type="ECO:0000256" key="1">
    <source>
        <dbReference type="SAM" id="Phobius"/>
    </source>
</evidence>
<dbReference type="InterPro" id="IPR025403">
    <property type="entry name" value="TgpA-like_C"/>
</dbReference>
<comment type="caution">
    <text evidence="3">The sequence shown here is derived from an EMBL/GenBank/DDBJ whole genome shotgun (WGS) entry which is preliminary data.</text>
</comment>
<protein>
    <submittedName>
        <fullName evidence="3">DUF4129 domain-containing protein</fullName>
    </submittedName>
</protein>
<evidence type="ECO:0000259" key="2">
    <source>
        <dbReference type="Pfam" id="PF13559"/>
    </source>
</evidence>
<evidence type="ECO:0000313" key="4">
    <source>
        <dbReference type="Proteomes" id="UP000781710"/>
    </source>
</evidence>
<dbReference type="RefSeq" id="WP_162338975.1">
    <property type="nucleotide sequence ID" value="NZ_JBHSRQ010000014.1"/>
</dbReference>
<keyword evidence="1" id="KW-1133">Transmembrane helix</keyword>
<dbReference type="EMBL" id="PDWW01000030">
    <property type="protein sequence ID" value="KAF1723260.1"/>
    <property type="molecule type" value="Genomic_DNA"/>
</dbReference>
<feature type="transmembrane region" description="Helical" evidence="1">
    <location>
        <begin position="207"/>
        <end position="230"/>
    </location>
</feature>